<dbReference type="GO" id="GO:0035999">
    <property type="term" value="P:tetrahydrofolate interconversion"/>
    <property type="evidence" value="ECO:0007669"/>
    <property type="project" value="UniProtKB-UniPathway"/>
</dbReference>
<dbReference type="OrthoDB" id="9803687at2"/>
<evidence type="ECO:0000256" key="5">
    <source>
        <dbReference type="ARBA" id="ARBA00023002"/>
    </source>
</evidence>
<dbReference type="InterPro" id="IPR029041">
    <property type="entry name" value="FAD-linked_oxidoreductase-like"/>
</dbReference>
<dbReference type="Gene3D" id="3.20.20.220">
    <property type="match status" value="1"/>
</dbReference>
<dbReference type="UniPathway" id="UPA00193"/>
<dbReference type="RefSeq" id="WP_116415318.1">
    <property type="nucleotide sequence ID" value="NZ_NBWZ01000001.1"/>
</dbReference>
<comment type="pathway">
    <text evidence="2 6">One-carbon metabolism; tetrahydrofolate interconversion.</text>
</comment>
<dbReference type="GO" id="GO:0006555">
    <property type="term" value="P:methionine metabolic process"/>
    <property type="evidence" value="ECO:0007669"/>
    <property type="project" value="InterPro"/>
</dbReference>
<keyword evidence="3 6" id="KW-0285">Flavoprotein</keyword>
<evidence type="ECO:0000256" key="3">
    <source>
        <dbReference type="ARBA" id="ARBA00022630"/>
    </source>
</evidence>
<evidence type="ECO:0000256" key="4">
    <source>
        <dbReference type="ARBA" id="ARBA00022827"/>
    </source>
</evidence>
<organism evidence="8 9">
    <name type="scientific">Subtercola boreus</name>
    <dbReference type="NCBI Taxonomy" id="120213"/>
    <lineage>
        <taxon>Bacteria</taxon>
        <taxon>Bacillati</taxon>
        <taxon>Actinomycetota</taxon>
        <taxon>Actinomycetes</taxon>
        <taxon>Micrococcales</taxon>
        <taxon>Microbacteriaceae</taxon>
        <taxon>Subtercola</taxon>
    </lineage>
</organism>
<evidence type="ECO:0000259" key="7">
    <source>
        <dbReference type="Pfam" id="PF12225"/>
    </source>
</evidence>
<comment type="similarity">
    <text evidence="6">Belongs to the methylenetetrahydrofolate reductase family.</text>
</comment>
<dbReference type="InterPro" id="IPR022026">
    <property type="entry name" value="DUF5981"/>
</dbReference>
<evidence type="ECO:0000313" key="8">
    <source>
        <dbReference type="EMBL" id="RFA09918.1"/>
    </source>
</evidence>
<comment type="cofactor">
    <cofactor evidence="1 6">
        <name>FAD</name>
        <dbReference type="ChEBI" id="CHEBI:57692"/>
    </cofactor>
</comment>
<accession>A0A3E0VK96</accession>
<evidence type="ECO:0000256" key="6">
    <source>
        <dbReference type="RuleBase" id="RU003862"/>
    </source>
</evidence>
<dbReference type="InterPro" id="IPR003171">
    <property type="entry name" value="Mehydrof_redctse-like"/>
</dbReference>
<dbReference type="SUPFAM" id="SSF51730">
    <property type="entry name" value="FAD-linked oxidoreductase"/>
    <property type="match status" value="1"/>
</dbReference>
<feature type="domain" description="Methylene-tetrahydrofolate reductase C-terminal-like" evidence="7">
    <location>
        <begin position="13"/>
        <end position="41"/>
    </location>
</feature>
<keyword evidence="5 6" id="KW-0560">Oxidoreductase</keyword>
<comment type="caution">
    <text evidence="8">The sequence shown here is derived from an EMBL/GenBank/DDBJ whole genome shotgun (WGS) entry which is preliminary data.</text>
</comment>
<reference evidence="8 9" key="1">
    <citation type="submission" date="2017-04" db="EMBL/GenBank/DDBJ databases">
        <title>Comparative genome analysis of Subtercola boreus.</title>
        <authorList>
            <person name="Cho Y.-J."/>
            <person name="Cho A."/>
            <person name="Kim O.-S."/>
            <person name="Lee J.-I."/>
        </authorList>
    </citation>
    <scope>NUCLEOTIDE SEQUENCE [LARGE SCALE GENOMIC DNA]</scope>
    <source>
        <strain evidence="8 9">K300</strain>
    </source>
</reference>
<dbReference type="Pfam" id="PF12225">
    <property type="entry name" value="DUF5981"/>
    <property type="match status" value="1"/>
</dbReference>
<dbReference type="Pfam" id="PF02219">
    <property type="entry name" value="MTHFR"/>
    <property type="match status" value="1"/>
</dbReference>
<evidence type="ECO:0000256" key="2">
    <source>
        <dbReference type="ARBA" id="ARBA00004777"/>
    </source>
</evidence>
<dbReference type="Proteomes" id="UP000256486">
    <property type="component" value="Unassembled WGS sequence"/>
</dbReference>
<protein>
    <recommendedName>
        <fullName evidence="6">Methylenetetrahydrofolate reductase</fullName>
    </recommendedName>
</protein>
<proteinExistence type="inferred from homology"/>
<keyword evidence="9" id="KW-1185">Reference proteome</keyword>
<evidence type="ECO:0000313" key="9">
    <source>
        <dbReference type="Proteomes" id="UP000256486"/>
    </source>
</evidence>
<sequence>MNLLLASPAAAPGCPKLMHYGPCGGVSADGSCEIAPTPCVFLDRPTVAWPDAAEAASARPDPLLNGSLGAAPGPALLPSLSPGRRTPAGEEVLAIIRSRPLVMTGLPAVPMDSASIAACADIMRDSVDVVLSGDSGRARVQFPPSYRAELIRRNGLRAWLGVNCRDRNRVALEGELLALADAGVAGVHCVTGDHTDLGDRADAKPVFDLEGIQLVPRARAAGLLVSVAESPASPPVDRRAARLIEKAHAGAEFCLPQYAGETSDLARYIDEVRAGGVDIPFVAGVPVVIDRIGAELLASFAAAILPAGFIEGILDARDPFEAGIRASVALAEELLELDGVVGIAAAGGAQVGQELQFARALARIGAELGGGASL</sequence>
<keyword evidence="4 6" id="KW-0274">FAD</keyword>
<dbReference type="GO" id="GO:0004489">
    <property type="term" value="F:methylenetetrahydrofolate reductase [NAD(P)H] activity"/>
    <property type="evidence" value="ECO:0007669"/>
    <property type="project" value="InterPro"/>
</dbReference>
<dbReference type="EMBL" id="NBWZ01000001">
    <property type="protein sequence ID" value="RFA09918.1"/>
    <property type="molecule type" value="Genomic_DNA"/>
</dbReference>
<name>A0A3E0VK96_9MICO</name>
<gene>
    <name evidence="8" type="ORF">B7R54_12425</name>
</gene>
<evidence type="ECO:0000256" key="1">
    <source>
        <dbReference type="ARBA" id="ARBA00001974"/>
    </source>
</evidence>
<dbReference type="AlphaFoldDB" id="A0A3E0VK96"/>